<evidence type="ECO:0000313" key="5">
    <source>
        <dbReference type="Proteomes" id="UP000823388"/>
    </source>
</evidence>
<dbReference type="SUPFAM" id="SSF57756">
    <property type="entry name" value="Retrovirus zinc finger-like domains"/>
    <property type="match status" value="1"/>
</dbReference>
<proteinExistence type="predicted"/>
<dbReference type="EMBL" id="CM029054">
    <property type="protein sequence ID" value="KAG2542722.1"/>
    <property type="molecule type" value="Genomic_DNA"/>
</dbReference>
<accession>A0A8T0N2Z6</accession>
<reference evidence="4" key="1">
    <citation type="submission" date="2020-05" db="EMBL/GenBank/DDBJ databases">
        <title>WGS assembly of Panicum virgatum.</title>
        <authorList>
            <person name="Lovell J.T."/>
            <person name="Jenkins J."/>
            <person name="Shu S."/>
            <person name="Juenger T.E."/>
            <person name="Schmutz J."/>
        </authorList>
    </citation>
    <scope>NUCLEOTIDE SEQUENCE</scope>
    <source>
        <strain evidence="4">AP13</strain>
    </source>
</reference>
<feature type="domain" description="CCHC-type" evidence="3">
    <location>
        <begin position="18"/>
        <end position="31"/>
    </location>
</feature>
<feature type="compositionally biased region" description="Polar residues" evidence="2">
    <location>
        <begin position="293"/>
        <end position="317"/>
    </location>
</feature>
<name>A0A8T0N2Z6_PANVG</name>
<dbReference type="PROSITE" id="PS50158">
    <property type="entry name" value="ZF_CCHC"/>
    <property type="match status" value="1"/>
</dbReference>
<sequence length="493" mass="56417">MSGDAPPTIDARYRSLICFNCGEPGHFVGICGKPKVCFICAVPGHHMDVCPRWNQFYPTAVVYGSASQGLGFYHVEVADKGPSQWLNLTNCGVVRVLSGQISLVKLEKELADIYYKDWPWQIRELEPGNFLVRFPPHKKISDIKNYPSFGLRKDGVMVEVLEWIGETEPLEELQEVWVQIRGIPPRWCDWKVFSQITSGFGLMLDVDWPTIFKSFYEVVRVKLACRDPSKIPAERLFEMKRKLFVISMLVEGEQQMKMGNGDNKPAKPDDDETNDDDEADDLDPEPEKENQMETEGTPQTNPMSSTHSRNGEQQKSNTQKFRYIPCLDSHQDKIQAAQVREELTKKEAGNIYIDHTFAGSVQKSLANHQDVAQQMLYKMEASTHHKQNGTSLESNVQITDLFNSDQVSNSESHSKWAQFRELAKEGECNRFLKEMEMDYLSESDEEEMTEKSNLDMSFLTNTKRNLTAELENCVDTTEVMKLEQDQQAKPKKQ</sequence>
<evidence type="ECO:0000256" key="1">
    <source>
        <dbReference type="PROSITE-ProRule" id="PRU00047"/>
    </source>
</evidence>
<evidence type="ECO:0000256" key="2">
    <source>
        <dbReference type="SAM" id="MobiDB-lite"/>
    </source>
</evidence>
<keyword evidence="1" id="KW-0479">Metal-binding</keyword>
<dbReference type="SMART" id="SM00343">
    <property type="entry name" value="ZnF_C2HC"/>
    <property type="match status" value="2"/>
</dbReference>
<dbReference type="Gene3D" id="4.10.60.10">
    <property type="entry name" value="Zinc finger, CCHC-type"/>
    <property type="match status" value="1"/>
</dbReference>
<dbReference type="GO" id="GO:0003676">
    <property type="term" value="F:nucleic acid binding"/>
    <property type="evidence" value="ECO:0007669"/>
    <property type="project" value="InterPro"/>
</dbReference>
<dbReference type="InterPro" id="IPR036875">
    <property type="entry name" value="Znf_CCHC_sf"/>
</dbReference>
<dbReference type="AlphaFoldDB" id="A0A8T0N2Z6"/>
<gene>
    <name evidence="4" type="ORF">PVAP13_9NG657433</name>
</gene>
<dbReference type="InterPro" id="IPR001878">
    <property type="entry name" value="Znf_CCHC"/>
</dbReference>
<protein>
    <recommendedName>
        <fullName evidence="3">CCHC-type domain-containing protein</fullName>
    </recommendedName>
</protein>
<feature type="compositionally biased region" description="Acidic residues" evidence="2">
    <location>
        <begin position="269"/>
        <end position="284"/>
    </location>
</feature>
<keyword evidence="5" id="KW-1185">Reference proteome</keyword>
<comment type="caution">
    <text evidence="4">The sequence shown here is derived from an EMBL/GenBank/DDBJ whole genome shotgun (WGS) entry which is preliminary data.</text>
</comment>
<dbReference type="Pfam" id="PF00098">
    <property type="entry name" value="zf-CCHC"/>
    <property type="match status" value="1"/>
</dbReference>
<evidence type="ECO:0000259" key="3">
    <source>
        <dbReference type="PROSITE" id="PS50158"/>
    </source>
</evidence>
<feature type="region of interest" description="Disordered" evidence="2">
    <location>
        <begin position="255"/>
        <end position="317"/>
    </location>
</feature>
<evidence type="ECO:0000313" key="4">
    <source>
        <dbReference type="EMBL" id="KAG2542722.1"/>
    </source>
</evidence>
<keyword evidence="1" id="KW-0862">Zinc</keyword>
<organism evidence="4 5">
    <name type="scientific">Panicum virgatum</name>
    <name type="common">Blackwell switchgrass</name>
    <dbReference type="NCBI Taxonomy" id="38727"/>
    <lineage>
        <taxon>Eukaryota</taxon>
        <taxon>Viridiplantae</taxon>
        <taxon>Streptophyta</taxon>
        <taxon>Embryophyta</taxon>
        <taxon>Tracheophyta</taxon>
        <taxon>Spermatophyta</taxon>
        <taxon>Magnoliopsida</taxon>
        <taxon>Liliopsida</taxon>
        <taxon>Poales</taxon>
        <taxon>Poaceae</taxon>
        <taxon>PACMAD clade</taxon>
        <taxon>Panicoideae</taxon>
        <taxon>Panicodae</taxon>
        <taxon>Paniceae</taxon>
        <taxon>Panicinae</taxon>
        <taxon>Panicum</taxon>
        <taxon>Panicum sect. Hiantes</taxon>
    </lineage>
</organism>
<dbReference type="Proteomes" id="UP000823388">
    <property type="component" value="Chromosome 9N"/>
</dbReference>
<keyword evidence="1" id="KW-0863">Zinc-finger</keyword>
<dbReference type="PANTHER" id="PTHR33170">
    <property type="entry name" value="DUF4283 DOMAIN-CONTAINING PROTEIN-RELATED"/>
    <property type="match status" value="1"/>
</dbReference>
<dbReference type="GO" id="GO:0008270">
    <property type="term" value="F:zinc ion binding"/>
    <property type="evidence" value="ECO:0007669"/>
    <property type="project" value="UniProtKB-KW"/>
</dbReference>